<keyword evidence="1" id="KW-0472">Membrane</keyword>
<feature type="transmembrane region" description="Helical" evidence="1">
    <location>
        <begin position="156"/>
        <end position="173"/>
    </location>
</feature>
<evidence type="ECO:0000313" key="2">
    <source>
        <dbReference type="EMBL" id="MFC0559250.1"/>
    </source>
</evidence>
<feature type="transmembrane region" description="Helical" evidence="1">
    <location>
        <begin position="125"/>
        <end position="150"/>
    </location>
</feature>
<evidence type="ECO:0000313" key="3">
    <source>
        <dbReference type="Proteomes" id="UP001589833"/>
    </source>
</evidence>
<feature type="transmembrane region" description="Helical" evidence="1">
    <location>
        <begin position="33"/>
        <end position="52"/>
    </location>
</feature>
<reference evidence="2 3" key="1">
    <citation type="submission" date="2024-09" db="EMBL/GenBank/DDBJ databases">
        <authorList>
            <person name="Sun Q."/>
            <person name="Mori K."/>
        </authorList>
    </citation>
    <scope>NUCLEOTIDE SEQUENCE [LARGE SCALE GENOMIC DNA]</scope>
    <source>
        <strain evidence="2 3">NCAIM B.02301</strain>
    </source>
</reference>
<sequence>MKEHSNWSDVVELQAKLMEACMDHWFNENLLTFGWWFLLISMVAFGVAWWFLLDKSRITEILLYGFMIAIVVKTLDTLGVAFLFWGYPNKLFPVIPSIIEIDIGHLPFVYMLIYQYFRSWKCFFAAMTITASIFSFVFEPIAVWLGIYQLYKWESIYSFPIYIVIGVFLKWLMMKVKQLEEKHI</sequence>
<name>A0ABV6NES3_9BACI</name>
<keyword evidence="1" id="KW-1133">Transmembrane helix</keyword>
<dbReference type="EMBL" id="JBHLTR010000013">
    <property type="protein sequence ID" value="MFC0559250.1"/>
    <property type="molecule type" value="Genomic_DNA"/>
</dbReference>
<feature type="transmembrane region" description="Helical" evidence="1">
    <location>
        <begin position="61"/>
        <end position="85"/>
    </location>
</feature>
<protein>
    <submittedName>
        <fullName evidence="2">CBO0543 family protein</fullName>
    </submittedName>
</protein>
<dbReference type="Proteomes" id="UP001589833">
    <property type="component" value="Unassembled WGS sequence"/>
</dbReference>
<proteinExistence type="predicted"/>
<keyword evidence="3" id="KW-1185">Reference proteome</keyword>
<dbReference type="RefSeq" id="WP_273842007.1">
    <property type="nucleotide sequence ID" value="NZ_JAQQWT010000004.1"/>
</dbReference>
<dbReference type="InterPro" id="IPR048147">
    <property type="entry name" value="CBO0543-like"/>
</dbReference>
<feature type="transmembrane region" description="Helical" evidence="1">
    <location>
        <begin position="91"/>
        <end position="113"/>
    </location>
</feature>
<gene>
    <name evidence="2" type="ORF">ACFFH4_09345</name>
</gene>
<dbReference type="NCBIfam" id="NF041644">
    <property type="entry name" value="CBO0543_fam"/>
    <property type="match status" value="1"/>
</dbReference>
<organism evidence="2 3">
    <name type="scientific">Halalkalibacter alkalisediminis</name>
    <dbReference type="NCBI Taxonomy" id="935616"/>
    <lineage>
        <taxon>Bacteria</taxon>
        <taxon>Bacillati</taxon>
        <taxon>Bacillota</taxon>
        <taxon>Bacilli</taxon>
        <taxon>Bacillales</taxon>
        <taxon>Bacillaceae</taxon>
        <taxon>Halalkalibacter</taxon>
    </lineage>
</organism>
<keyword evidence="1" id="KW-0812">Transmembrane</keyword>
<accession>A0ABV6NES3</accession>
<comment type="caution">
    <text evidence="2">The sequence shown here is derived from an EMBL/GenBank/DDBJ whole genome shotgun (WGS) entry which is preliminary data.</text>
</comment>
<evidence type="ECO:0000256" key="1">
    <source>
        <dbReference type="SAM" id="Phobius"/>
    </source>
</evidence>